<dbReference type="GO" id="GO:0051726">
    <property type="term" value="P:regulation of cell cycle"/>
    <property type="evidence" value="ECO:0007669"/>
    <property type="project" value="TreeGrafter"/>
</dbReference>
<evidence type="ECO:0000256" key="2">
    <source>
        <dbReference type="ARBA" id="ARBA00022527"/>
    </source>
</evidence>
<evidence type="ECO:0000256" key="4">
    <source>
        <dbReference type="ARBA" id="ARBA00022741"/>
    </source>
</evidence>
<dbReference type="SUPFAM" id="SSF56112">
    <property type="entry name" value="Protein kinase-like (PK-like)"/>
    <property type="match status" value="1"/>
</dbReference>
<keyword evidence="2" id="KW-0723">Serine/threonine-protein kinase</keyword>
<dbReference type="InterPro" id="IPR008271">
    <property type="entry name" value="Ser/Thr_kinase_AS"/>
</dbReference>
<dbReference type="PROSITE" id="PS50011">
    <property type="entry name" value="PROTEIN_KINASE_DOM"/>
    <property type="match status" value="1"/>
</dbReference>
<evidence type="ECO:0000259" key="11">
    <source>
        <dbReference type="PROSITE" id="PS50011"/>
    </source>
</evidence>
<evidence type="ECO:0000256" key="3">
    <source>
        <dbReference type="ARBA" id="ARBA00022679"/>
    </source>
</evidence>
<dbReference type="Gene3D" id="1.10.510.10">
    <property type="entry name" value="Transferase(Phosphotransferase) domain 1"/>
    <property type="match status" value="1"/>
</dbReference>
<comment type="catalytic activity">
    <reaction evidence="7">
        <text>L-threonyl-[protein] + ATP = O-phospho-L-threonyl-[protein] + ADP + H(+)</text>
        <dbReference type="Rhea" id="RHEA:46608"/>
        <dbReference type="Rhea" id="RHEA-COMP:11060"/>
        <dbReference type="Rhea" id="RHEA-COMP:11605"/>
        <dbReference type="ChEBI" id="CHEBI:15378"/>
        <dbReference type="ChEBI" id="CHEBI:30013"/>
        <dbReference type="ChEBI" id="CHEBI:30616"/>
        <dbReference type="ChEBI" id="CHEBI:61977"/>
        <dbReference type="ChEBI" id="CHEBI:456216"/>
        <dbReference type="EC" id="2.7.11.1"/>
    </reaction>
</comment>
<evidence type="ECO:0000256" key="6">
    <source>
        <dbReference type="ARBA" id="ARBA00022840"/>
    </source>
</evidence>
<evidence type="ECO:0000313" key="12">
    <source>
        <dbReference type="EMBL" id="PFH37777.1"/>
    </source>
</evidence>
<comment type="caution">
    <text evidence="12">The sequence shown here is derived from an EMBL/GenBank/DDBJ whole genome shotgun (WGS) entry which is preliminary data.</text>
</comment>
<dbReference type="InterPro" id="IPR045216">
    <property type="entry name" value="CK2_alpha"/>
</dbReference>
<dbReference type="GO" id="GO:0005956">
    <property type="term" value="C:protein kinase CK2 complex"/>
    <property type="evidence" value="ECO:0007669"/>
    <property type="project" value="TreeGrafter"/>
</dbReference>
<keyword evidence="6" id="KW-0067">ATP-binding</keyword>
<dbReference type="FunFam" id="1.10.510.10:FF:000059">
    <property type="entry name" value="Casein kinase II subunit alpha"/>
    <property type="match status" value="1"/>
</dbReference>
<accession>A0A2A9MP56</accession>
<dbReference type="FunFam" id="3.30.200.20:FF:000088">
    <property type="entry name" value="Casein kinase II subunit alpha"/>
    <property type="match status" value="1"/>
</dbReference>
<reference evidence="12 13" key="1">
    <citation type="submission" date="2017-09" db="EMBL/GenBank/DDBJ databases">
        <title>Genome sequencing of Besnoitia besnoiti strain Bb-Ger1.</title>
        <authorList>
            <person name="Schares G."/>
            <person name="Venepally P."/>
            <person name="Lorenzi H.A."/>
        </authorList>
    </citation>
    <scope>NUCLEOTIDE SEQUENCE [LARGE SCALE GENOMIC DNA]</scope>
    <source>
        <strain evidence="12 13">Bb-Ger1</strain>
    </source>
</reference>
<dbReference type="GO" id="GO:0005829">
    <property type="term" value="C:cytosol"/>
    <property type="evidence" value="ECO:0007669"/>
    <property type="project" value="TreeGrafter"/>
</dbReference>
<dbReference type="EC" id="2.7.11.1" evidence="1"/>
<feature type="domain" description="Protein kinase" evidence="11">
    <location>
        <begin position="344"/>
        <end position="697"/>
    </location>
</feature>
<sequence>MFCPFFPRPWTVGTVELLVPRLGSFFTRTVRCTPRPPSSSLIFSRRSLSHARELSTGRPSCFCSGLLREVDKYVASGVLAKCRPPSPLPLLRWRLRDSSSVRAVAALQAEGLLSPLRSAEQIALFGCAAVTRSRKDRRSAGLEVDSLTEQRWRYPVEVADPCSLFSSCSSFSLGRRHPLWSRTSRSSLCSAVFAESRLAHGERRGPLCVAIHFRPSSVSPSPSPVASFGRSLCPARAFASSASLFAALASSVCSFSSLCLPSRAMAPPRPTADAVTTPSTVVSSRPLSASGAASAYPSGATGSSPSAAPQANVARLYADVNLHKPHEYWDYENFVIRWGVPDGYEVVRKLGRGKYSEVFEGIRVGPPSATALAIAAASSGGGSVAGNPPLASMNSTASSSSAASTCASSSQPPRSVSSSSTTASASAQPANAFEGERCVVKILKPVKKKKIRREVKILQNLCGGPNIIRLLDVVKDPASRTPALVFEHINNQDFKTLYPTLTDYDIRYYIFQILKALDYCHSQGIMHRDVKPHNVMIDHSKRELRLIDWGLAEFYHPGREYNVRVASRYYKGPELLVDLQIYDYSLDMWSLGCMLAGMVFRKEPFFYGHDNCDQLVKIAKVLGTDSLFDYLEKYNLELESHFTSLLGKHTRKPWSRFVNSENQHLACAEAIDLIDKMLIYDHCQRILPREAMNHPYFRPVLEEEQRKAAGLSAADGKS</sequence>
<proteinExistence type="predicted"/>
<name>A0A2A9MP56_BESBE</name>
<dbReference type="GO" id="GO:0005524">
    <property type="term" value="F:ATP binding"/>
    <property type="evidence" value="ECO:0007669"/>
    <property type="project" value="UniProtKB-KW"/>
</dbReference>
<dbReference type="VEuPathDB" id="ToxoDB:BESB_001190"/>
<dbReference type="AlphaFoldDB" id="A0A2A9MP56"/>
<keyword evidence="5 12" id="KW-0418">Kinase</keyword>
<dbReference type="OrthoDB" id="10254671at2759"/>
<dbReference type="EMBL" id="NWUJ01000001">
    <property type="protein sequence ID" value="PFH37777.1"/>
    <property type="molecule type" value="Genomic_DNA"/>
</dbReference>
<dbReference type="GO" id="GO:0005634">
    <property type="term" value="C:nucleus"/>
    <property type="evidence" value="ECO:0007669"/>
    <property type="project" value="TreeGrafter"/>
</dbReference>
<evidence type="ECO:0000256" key="8">
    <source>
        <dbReference type="ARBA" id="ARBA00048679"/>
    </source>
</evidence>
<dbReference type="GO" id="GO:0004674">
    <property type="term" value="F:protein serine/threonine kinase activity"/>
    <property type="evidence" value="ECO:0007669"/>
    <property type="project" value="UniProtKB-KW"/>
</dbReference>
<evidence type="ECO:0000256" key="9">
    <source>
        <dbReference type="ARBA" id="ARBA00059329"/>
    </source>
</evidence>
<comment type="catalytic activity">
    <reaction evidence="8">
        <text>L-seryl-[protein] + ATP = O-phospho-L-seryl-[protein] + ADP + H(+)</text>
        <dbReference type="Rhea" id="RHEA:17989"/>
        <dbReference type="Rhea" id="RHEA-COMP:9863"/>
        <dbReference type="Rhea" id="RHEA-COMP:11604"/>
        <dbReference type="ChEBI" id="CHEBI:15378"/>
        <dbReference type="ChEBI" id="CHEBI:29999"/>
        <dbReference type="ChEBI" id="CHEBI:30616"/>
        <dbReference type="ChEBI" id="CHEBI:83421"/>
        <dbReference type="ChEBI" id="CHEBI:456216"/>
        <dbReference type="EC" id="2.7.11.1"/>
    </reaction>
</comment>
<evidence type="ECO:0000313" key="13">
    <source>
        <dbReference type="Proteomes" id="UP000224006"/>
    </source>
</evidence>
<keyword evidence="13" id="KW-1185">Reference proteome</keyword>
<dbReference type="STRING" id="94643.A0A2A9MP56"/>
<comment type="function">
    <text evidence="9">Casein kinases are operationally defined by their preferential utilization of acidic proteins such as caseins as substrates. The alpha chain contains the catalytic site.</text>
</comment>
<keyword evidence="4" id="KW-0547">Nucleotide-binding</keyword>
<dbReference type="Gene3D" id="3.30.200.20">
    <property type="entry name" value="Phosphorylase Kinase, domain 1"/>
    <property type="match status" value="2"/>
</dbReference>
<gene>
    <name evidence="12" type="ORF">BESB_001190</name>
</gene>
<organism evidence="12 13">
    <name type="scientific">Besnoitia besnoiti</name>
    <name type="common">Apicomplexan protozoan</name>
    <dbReference type="NCBI Taxonomy" id="94643"/>
    <lineage>
        <taxon>Eukaryota</taxon>
        <taxon>Sar</taxon>
        <taxon>Alveolata</taxon>
        <taxon>Apicomplexa</taxon>
        <taxon>Conoidasida</taxon>
        <taxon>Coccidia</taxon>
        <taxon>Eucoccidiorida</taxon>
        <taxon>Eimeriorina</taxon>
        <taxon>Sarcocystidae</taxon>
        <taxon>Besnoitia</taxon>
    </lineage>
</organism>
<dbReference type="CDD" id="cd14132">
    <property type="entry name" value="STKc_CK2_alpha"/>
    <property type="match status" value="1"/>
</dbReference>
<dbReference type="PANTHER" id="PTHR24054">
    <property type="entry name" value="CASEIN KINASE II SUBUNIT ALPHA"/>
    <property type="match status" value="1"/>
</dbReference>
<dbReference type="RefSeq" id="XP_029221786.1">
    <property type="nucleotide sequence ID" value="XM_029358874.1"/>
</dbReference>
<evidence type="ECO:0000256" key="10">
    <source>
        <dbReference type="SAM" id="MobiDB-lite"/>
    </source>
</evidence>
<evidence type="ECO:0000256" key="7">
    <source>
        <dbReference type="ARBA" id="ARBA00047899"/>
    </source>
</evidence>
<dbReference type="SMART" id="SM00220">
    <property type="entry name" value="S_TKc"/>
    <property type="match status" value="1"/>
</dbReference>
<dbReference type="PROSITE" id="PS00108">
    <property type="entry name" value="PROTEIN_KINASE_ST"/>
    <property type="match status" value="1"/>
</dbReference>
<dbReference type="Pfam" id="PF00069">
    <property type="entry name" value="Pkinase"/>
    <property type="match status" value="1"/>
</dbReference>
<dbReference type="KEGG" id="bbes:BESB_001190"/>
<dbReference type="PANTHER" id="PTHR24054:SF0">
    <property type="entry name" value="CASEIN KINASE II SUBUNIT ALPHA"/>
    <property type="match status" value="1"/>
</dbReference>
<evidence type="ECO:0000256" key="5">
    <source>
        <dbReference type="ARBA" id="ARBA00022777"/>
    </source>
</evidence>
<protein>
    <recommendedName>
        <fullName evidence="1">non-specific serine/threonine protein kinase</fullName>
        <ecNumber evidence="1">2.7.11.1</ecNumber>
    </recommendedName>
</protein>
<dbReference type="InterPro" id="IPR011009">
    <property type="entry name" value="Kinase-like_dom_sf"/>
</dbReference>
<feature type="region of interest" description="Disordered" evidence="10">
    <location>
        <begin position="388"/>
        <end position="423"/>
    </location>
</feature>
<dbReference type="InterPro" id="IPR000719">
    <property type="entry name" value="Prot_kinase_dom"/>
</dbReference>
<keyword evidence="3" id="KW-0808">Transferase</keyword>
<dbReference type="Proteomes" id="UP000224006">
    <property type="component" value="Chromosome I"/>
</dbReference>
<evidence type="ECO:0000256" key="1">
    <source>
        <dbReference type="ARBA" id="ARBA00012513"/>
    </source>
</evidence>
<dbReference type="GeneID" id="40305182"/>